<dbReference type="CDD" id="cd00555">
    <property type="entry name" value="Maf"/>
    <property type="match status" value="1"/>
</dbReference>
<evidence type="ECO:0000256" key="9">
    <source>
        <dbReference type="HAMAP-Rule" id="MF_00528"/>
    </source>
</evidence>
<dbReference type="PANTHER" id="PTHR43213:SF10">
    <property type="entry name" value="7-METHYL-GTP PYROPHOSPHATASE"/>
    <property type="match status" value="1"/>
</dbReference>
<feature type="active site" description="Proton acceptor" evidence="9">
    <location>
        <position position="70"/>
    </location>
</feature>
<evidence type="ECO:0000256" key="3">
    <source>
        <dbReference type="ARBA" id="ARBA00022801"/>
    </source>
</evidence>
<comment type="catalytic activity">
    <reaction evidence="5 9">
        <text>N(7)-methyl-GTP + H2O = N(7)-methyl-GMP + diphosphate + H(+)</text>
        <dbReference type="Rhea" id="RHEA:58744"/>
        <dbReference type="ChEBI" id="CHEBI:15377"/>
        <dbReference type="ChEBI" id="CHEBI:15378"/>
        <dbReference type="ChEBI" id="CHEBI:33019"/>
        <dbReference type="ChEBI" id="CHEBI:58285"/>
        <dbReference type="ChEBI" id="CHEBI:87133"/>
    </reaction>
</comment>
<gene>
    <name evidence="10" type="ORF">THSYN_09585</name>
</gene>
<dbReference type="KEGG" id="tsy:THSYN_09585"/>
<accession>A0A2K8U6F3</accession>
<keyword evidence="2 9" id="KW-0963">Cytoplasm</keyword>
<evidence type="ECO:0000256" key="1">
    <source>
        <dbReference type="ARBA" id="ARBA00004496"/>
    </source>
</evidence>
<protein>
    <recommendedName>
        <fullName evidence="8 9">7-methyl-GTP pyrophosphatase</fullName>
        <shortName evidence="9">m(7)GTP pyrophosphatase</shortName>
        <ecNumber evidence="9">3.6.1.-</ecNumber>
    </recommendedName>
</protein>
<evidence type="ECO:0000256" key="4">
    <source>
        <dbReference type="ARBA" id="ARBA00023080"/>
    </source>
</evidence>
<evidence type="ECO:0000313" key="11">
    <source>
        <dbReference type="Proteomes" id="UP000232638"/>
    </source>
</evidence>
<dbReference type="GO" id="GO:0047429">
    <property type="term" value="F:nucleoside triphosphate diphosphatase activity"/>
    <property type="evidence" value="ECO:0007669"/>
    <property type="project" value="InterPro"/>
</dbReference>
<dbReference type="AlphaFoldDB" id="A0A2K8U6F3"/>
<feature type="site" description="Important for substrate specificity" evidence="9">
    <location>
        <position position="13"/>
    </location>
</feature>
<dbReference type="OrthoDB" id="9813694at2"/>
<feature type="site" description="Important for substrate specificity" evidence="9">
    <location>
        <position position="155"/>
    </location>
</feature>
<dbReference type="InterPro" id="IPR029001">
    <property type="entry name" value="ITPase-like_fam"/>
</dbReference>
<comment type="cofactor">
    <cofactor evidence="9">
        <name>a divalent metal cation</name>
        <dbReference type="ChEBI" id="CHEBI:60240"/>
    </cofactor>
</comment>
<dbReference type="InterPro" id="IPR003697">
    <property type="entry name" value="Maf-like"/>
</dbReference>
<dbReference type="RefSeq" id="WP_100918954.1">
    <property type="nucleotide sequence ID" value="NZ_CP020370.1"/>
</dbReference>
<name>A0A2K8U6F3_9GAMM</name>
<feature type="site" description="Important for substrate specificity" evidence="9">
    <location>
        <position position="71"/>
    </location>
</feature>
<dbReference type="Proteomes" id="UP000232638">
    <property type="component" value="Chromosome"/>
</dbReference>
<sequence>MNQPLILASTSPFRRALLERLGLPFTTAAPAVAEDRRPDEPPQVMVLRLAEAKAVAVAAGHPEAIIIGSDQVACIDDQVLGKPGNRERAIAQLELASGRTLVFQTGLCVLNAITGRTQTLVEPFRVHFRRLTRARIEAYLDRERPYDCAGSFKSEGLGIALFARLEGEDPSALIGLPLIRLITLLETEGLDPLGGD</sequence>
<comment type="similarity">
    <text evidence="7 9">Belongs to the Maf family. YceF subfamily.</text>
</comment>
<evidence type="ECO:0000313" key="10">
    <source>
        <dbReference type="EMBL" id="AUB81178.1"/>
    </source>
</evidence>
<evidence type="ECO:0000256" key="7">
    <source>
        <dbReference type="ARBA" id="ARBA00060749"/>
    </source>
</evidence>
<dbReference type="GO" id="GO:0005737">
    <property type="term" value="C:cytoplasm"/>
    <property type="evidence" value="ECO:0007669"/>
    <property type="project" value="UniProtKB-SubCell"/>
</dbReference>
<dbReference type="EC" id="3.6.1.-" evidence="9"/>
<comment type="subcellular location">
    <subcellularLocation>
        <location evidence="1 9">Cytoplasm</location>
    </subcellularLocation>
</comment>
<reference evidence="10 11" key="1">
    <citation type="submission" date="2017-03" db="EMBL/GenBank/DDBJ databases">
        <title>Complete genome sequence of Candidatus 'Thiodictyon syntrophicum' sp. nov. strain Cad16T, a photolithoautotroph purple sulfur bacterium isolated from an alpine meromictic lake.</title>
        <authorList>
            <person name="Luedin S.M."/>
            <person name="Pothier J.F."/>
            <person name="Danza F."/>
            <person name="Storelli N."/>
            <person name="Wittwer M."/>
            <person name="Tonolla M."/>
        </authorList>
    </citation>
    <scope>NUCLEOTIDE SEQUENCE [LARGE SCALE GENOMIC DNA]</scope>
    <source>
        <strain evidence="10 11">Cad16T</strain>
    </source>
</reference>
<dbReference type="NCBIfam" id="TIGR00172">
    <property type="entry name" value="maf"/>
    <property type="match status" value="1"/>
</dbReference>
<dbReference type="PANTHER" id="PTHR43213">
    <property type="entry name" value="BIFUNCTIONAL DTTP/UTP PYROPHOSPHATASE/METHYLTRANSFERASE PROTEIN-RELATED"/>
    <property type="match status" value="1"/>
</dbReference>
<dbReference type="PIRSF" id="PIRSF006305">
    <property type="entry name" value="Maf"/>
    <property type="match status" value="1"/>
</dbReference>
<dbReference type="EMBL" id="CP020370">
    <property type="protein sequence ID" value="AUB81178.1"/>
    <property type="molecule type" value="Genomic_DNA"/>
</dbReference>
<evidence type="ECO:0000256" key="5">
    <source>
        <dbReference type="ARBA" id="ARBA00050213"/>
    </source>
</evidence>
<keyword evidence="3 9" id="KW-0378">Hydrolase</keyword>
<evidence type="ECO:0000256" key="2">
    <source>
        <dbReference type="ARBA" id="ARBA00022490"/>
    </source>
</evidence>
<dbReference type="SUPFAM" id="SSF52972">
    <property type="entry name" value="ITPase-like"/>
    <property type="match status" value="1"/>
</dbReference>
<dbReference type="GO" id="GO:0009117">
    <property type="term" value="P:nucleotide metabolic process"/>
    <property type="evidence" value="ECO:0007669"/>
    <property type="project" value="UniProtKB-KW"/>
</dbReference>
<evidence type="ECO:0000256" key="8">
    <source>
        <dbReference type="ARBA" id="ARBA00068163"/>
    </source>
</evidence>
<keyword evidence="4 9" id="KW-0546">Nucleotide metabolism</keyword>
<keyword evidence="11" id="KW-1185">Reference proteome</keyword>
<comment type="function">
    <text evidence="6 9">Nucleoside triphosphate pyrophosphatase that hydrolyzes 7-methyl-GTP (m(7)GTP). May have a dual role in cell division arrest and in preventing the incorporation of modified nucleotides into cellular nucleic acids.</text>
</comment>
<comment type="caution">
    <text evidence="9">Lacks conserved residue(s) required for the propagation of feature annotation.</text>
</comment>
<dbReference type="Gene3D" id="3.90.950.10">
    <property type="match status" value="1"/>
</dbReference>
<dbReference type="Pfam" id="PF02545">
    <property type="entry name" value="Maf"/>
    <property type="match status" value="1"/>
</dbReference>
<evidence type="ECO:0000256" key="6">
    <source>
        <dbReference type="ARBA" id="ARBA00053369"/>
    </source>
</evidence>
<organism evidence="10 11">
    <name type="scientific">Candidatus Thiodictyon syntrophicum</name>
    <dbReference type="NCBI Taxonomy" id="1166950"/>
    <lineage>
        <taxon>Bacteria</taxon>
        <taxon>Pseudomonadati</taxon>
        <taxon>Pseudomonadota</taxon>
        <taxon>Gammaproteobacteria</taxon>
        <taxon>Chromatiales</taxon>
        <taxon>Chromatiaceae</taxon>
        <taxon>Thiodictyon</taxon>
    </lineage>
</organism>
<dbReference type="HAMAP" id="MF_00528">
    <property type="entry name" value="Maf"/>
    <property type="match status" value="1"/>
</dbReference>
<proteinExistence type="inferred from homology"/>
<dbReference type="FunFam" id="3.90.950.10:FF:000005">
    <property type="entry name" value="7-methyl-GTP pyrophosphatase"/>
    <property type="match status" value="1"/>
</dbReference>